<comment type="function">
    <text evidence="10 12">F(1)F(0) ATP synthase produces ATP from ADP in the presence of a proton or sodium gradient. F-type ATPases consist of two structural domains, F(1) containing the extramembraneous catalytic core and F(0) containing the membrane proton channel, linked together by a central stalk and a peripheral stalk. During catalysis, ATP synthesis in the catalytic domain of F(1) is coupled via a rotary mechanism of the central stalk subunits to proton translocation.</text>
</comment>
<dbReference type="GO" id="GO:0045259">
    <property type="term" value="C:proton-transporting ATP synthase complex"/>
    <property type="evidence" value="ECO:0007669"/>
    <property type="project" value="UniProtKB-KW"/>
</dbReference>
<dbReference type="InterPro" id="IPR028987">
    <property type="entry name" value="ATP_synth_B-like_membr_sf"/>
</dbReference>
<dbReference type="PANTHER" id="PTHR33445:SF2">
    <property type="entry name" value="ATP SYNTHASE SUBUNIT B', CHLOROPLASTIC"/>
    <property type="match status" value="1"/>
</dbReference>
<keyword evidence="7 12" id="KW-0406">Ion transport</keyword>
<evidence type="ECO:0000313" key="16">
    <source>
        <dbReference type="Proteomes" id="UP000625316"/>
    </source>
</evidence>
<reference evidence="15" key="1">
    <citation type="submission" date="2020-10" db="EMBL/GenBank/DDBJ databases">
        <authorList>
            <person name="Castelo-Branco R."/>
            <person name="Eusebio N."/>
            <person name="Adriana R."/>
            <person name="Vieira A."/>
            <person name="Brugerolle De Fraissinette N."/>
            <person name="Rezende De Castro R."/>
            <person name="Schneider M.P."/>
            <person name="Vasconcelos V."/>
            <person name="Leao P.N."/>
        </authorList>
    </citation>
    <scope>NUCLEOTIDE SEQUENCE</scope>
    <source>
        <strain evidence="15">LEGE 11480</strain>
    </source>
</reference>
<evidence type="ECO:0000256" key="14">
    <source>
        <dbReference type="SAM" id="Coils"/>
    </source>
</evidence>
<evidence type="ECO:0000256" key="6">
    <source>
        <dbReference type="ARBA" id="ARBA00022989"/>
    </source>
</evidence>
<comment type="similarity">
    <text evidence="1 12 13">Belongs to the ATPase B chain family.</text>
</comment>
<dbReference type="GO" id="GO:0031676">
    <property type="term" value="C:plasma membrane-derived thylakoid membrane"/>
    <property type="evidence" value="ECO:0007669"/>
    <property type="project" value="UniProtKB-SubCell"/>
</dbReference>
<comment type="function">
    <text evidence="12">Component of the F(0) channel, it forms part of the peripheral stalk, linking F(1) to F(0). The b'-subunit is a diverged and duplicated form of b found in plants and photosynthetic bacteria.</text>
</comment>
<dbReference type="PANTHER" id="PTHR33445">
    <property type="entry name" value="ATP SYNTHASE SUBUNIT B', CHLOROPLASTIC"/>
    <property type="match status" value="1"/>
</dbReference>
<dbReference type="NCBIfam" id="NF005607">
    <property type="entry name" value="PRK07353.1"/>
    <property type="match status" value="1"/>
</dbReference>
<name>A0A928Z6M2_9CYAN</name>
<dbReference type="GO" id="GO:0046961">
    <property type="term" value="F:proton-transporting ATPase activity, rotational mechanism"/>
    <property type="evidence" value="ECO:0007669"/>
    <property type="project" value="TreeGrafter"/>
</dbReference>
<feature type="transmembrane region" description="Helical" evidence="12">
    <location>
        <begin position="6"/>
        <end position="27"/>
    </location>
</feature>
<keyword evidence="6 12" id="KW-1133">Transmembrane helix</keyword>
<keyword evidence="9 12" id="KW-0066">ATP synthesis</keyword>
<dbReference type="CDD" id="cd06503">
    <property type="entry name" value="ATP-synt_Fo_b"/>
    <property type="match status" value="1"/>
</dbReference>
<dbReference type="InterPro" id="IPR034679">
    <property type="entry name" value="ATP_synth_b"/>
</dbReference>
<evidence type="ECO:0000256" key="4">
    <source>
        <dbReference type="ARBA" id="ARBA00022692"/>
    </source>
</evidence>
<dbReference type="EMBL" id="JADEXQ010000124">
    <property type="protein sequence ID" value="MBE9032778.1"/>
    <property type="molecule type" value="Genomic_DNA"/>
</dbReference>
<dbReference type="RefSeq" id="WP_264327594.1">
    <property type="nucleotide sequence ID" value="NZ_JADEXQ010000124.1"/>
</dbReference>
<proteinExistence type="inferred from homology"/>
<evidence type="ECO:0000256" key="7">
    <source>
        <dbReference type="ARBA" id="ARBA00023065"/>
    </source>
</evidence>
<dbReference type="Pfam" id="PF00430">
    <property type="entry name" value="ATP-synt_B"/>
    <property type="match status" value="1"/>
</dbReference>
<dbReference type="Proteomes" id="UP000625316">
    <property type="component" value="Unassembled WGS sequence"/>
</dbReference>
<keyword evidence="3 12" id="KW-0138">CF(0)</keyword>
<comment type="caution">
    <text evidence="15">The sequence shown here is derived from an EMBL/GenBank/DDBJ whole genome shotgun (WGS) entry which is preliminary data.</text>
</comment>
<dbReference type="SUPFAM" id="SSF81573">
    <property type="entry name" value="F1F0 ATP synthase subunit B, membrane domain"/>
    <property type="match status" value="1"/>
</dbReference>
<evidence type="ECO:0000256" key="5">
    <source>
        <dbReference type="ARBA" id="ARBA00022781"/>
    </source>
</evidence>
<keyword evidence="16" id="KW-1185">Reference proteome</keyword>
<evidence type="ECO:0000256" key="12">
    <source>
        <dbReference type="HAMAP-Rule" id="MF_01399"/>
    </source>
</evidence>
<evidence type="ECO:0000256" key="8">
    <source>
        <dbReference type="ARBA" id="ARBA00023136"/>
    </source>
</evidence>
<accession>A0A928Z6M2</accession>
<dbReference type="HAMAP" id="MF_01399">
    <property type="entry name" value="ATP_synth_bprime"/>
    <property type="match status" value="1"/>
</dbReference>
<keyword evidence="4 12" id="KW-0812">Transmembrane</keyword>
<keyword evidence="8 12" id="KW-0472">Membrane</keyword>
<dbReference type="AlphaFoldDB" id="A0A928Z6M2"/>
<comment type="subcellular location">
    <subcellularLocation>
        <location evidence="12">Cellular thylakoid membrane</location>
        <topology evidence="12">Single-pass membrane protein</topology>
    </subcellularLocation>
    <subcellularLocation>
        <location evidence="11">Endomembrane system</location>
        <topology evidence="11">Single-pass membrane protein</topology>
    </subcellularLocation>
</comment>
<evidence type="ECO:0000256" key="11">
    <source>
        <dbReference type="ARBA" id="ARBA00037847"/>
    </source>
</evidence>
<dbReference type="GO" id="GO:0012505">
    <property type="term" value="C:endomembrane system"/>
    <property type="evidence" value="ECO:0007669"/>
    <property type="project" value="UniProtKB-SubCell"/>
</dbReference>
<evidence type="ECO:0000256" key="9">
    <source>
        <dbReference type="ARBA" id="ARBA00023310"/>
    </source>
</evidence>
<evidence type="ECO:0000256" key="13">
    <source>
        <dbReference type="RuleBase" id="RU003848"/>
    </source>
</evidence>
<evidence type="ECO:0000256" key="3">
    <source>
        <dbReference type="ARBA" id="ARBA00022547"/>
    </source>
</evidence>
<organism evidence="15 16">
    <name type="scientific">Romeriopsis navalis LEGE 11480</name>
    <dbReference type="NCBI Taxonomy" id="2777977"/>
    <lineage>
        <taxon>Bacteria</taxon>
        <taxon>Bacillati</taxon>
        <taxon>Cyanobacteriota</taxon>
        <taxon>Cyanophyceae</taxon>
        <taxon>Leptolyngbyales</taxon>
        <taxon>Leptolyngbyaceae</taxon>
        <taxon>Romeriopsis</taxon>
        <taxon>Romeriopsis navalis</taxon>
    </lineage>
</organism>
<dbReference type="InterPro" id="IPR002146">
    <property type="entry name" value="ATP_synth_b/b'su_bac/chlpt"/>
</dbReference>
<sequence length="140" mass="15256">MFDFDATLPLMAVQFMLLVVLLNAVFFKPLTKVLEDRADLISTAKTGAKDGLAQVEAITAQYEKELGDSRRKYQAILDEAKAEAQKIADEEVSAAQAEAVAQREQAQKDLDQQKAAAMSTLQQQVGSLSSEILNKILVGV</sequence>
<comment type="subunit">
    <text evidence="12">F-type ATPases have 2 components, F(1) - the catalytic core - and F(0) - the membrane proton channel. F(1) has five subunits: alpha(3), beta(3), gamma(1), delta(1), epsilon(1). F(0) has four main subunits: a(1), b(1), b'(1) and c(10-14). The alpha and beta chains form an alternating ring which encloses part of the gamma chain. F(1) is attached to F(0) by a central stalk formed by the gamma and epsilon chains, while a peripheral stalk is formed by the delta, b and b' chains.</text>
</comment>
<evidence type="ECO:0000256" key="10">
    <source>
        <dbReference type="ARBA" id="ARBA00025198"/>
    </source>
</evidence>
<evidence type="ECO:0000313" key="15">
    <source>
        <dbReference type="EMBL" id="MBE9032778.1"/>
    </source>
</evidence>
<gene>
    <name evidence="12" type="primary">atpF2</name>
    <name evidence="12" type="synonym">atpG</name>
    <name evidence="15" type="ORF">IQ266_23865</name>
</gene>
<dbReference type="HAMAP" id="MF_01398">
    <property type="entry name" value="ATP_synth_b_bprime"/>
    <property type="match status" value="1"/>
</dbReference>
<protein>
    <recommendedName>
        <fullName evidence="12">ATP synthase subunit b'</fullName>
    </recommendedName>
    <alternativeName>
        <fullName evidence="12">ATP synthase F(0) sector subunit b'</fullName>
    </alternativeName>
    <alternativeName>
        <fullName evidence="12">ATPase subunit II</fullName>
    </alternativeName>
    <alternativeName>
        <fullName evidence="12">F-type ATPase subunit b'</fullName>
        <shortName evidence="12">F-ATPase subunit b'</shortName>
    </alternativeName>
</protein>
<dbReference type="GO" id="GO:0046933">
    <property type="term" value="F:proton-transporting ATP synthase activity, rotational mechanism"/>
    <property type="evidence" value="ECO:0007669"/>
    <property type="project" value="UniProtKB-UniRule"/>
</dbReference>
<keyword evidence="12" id="KW-0793">Thylakoid</keyword>
<feature type="coiled-coil region" evidence="14">
    <location>
        <begin position="70"/>
        <end position="123"/>
    </location>
</feature>
<evidence type="ECO:0000256" key="2">
    <source>
        <dbReference type="ARBA" id="ARBA00022448"/>
    </source>
</evidence>
<keyword evidence="2 12" id="KW-0813">Transport</keyword>
<evidence type="ECO:0000256" key="1">
    <source>
        <dbReference type="ARBA" id="ARBA00005513"/>
    </source>
</evidence>
<keyword evidence="5 12" id="KW-0375">Hydrogen ion transport</keyword>
<dbReference type="InterPro" id="IPR050059">
    <property type="entry name" value="ATP_synthase_B_chain"/>
</dbReference>
<keyword evidence="14" id="KW-0175">Coiled coil</keyword>